<name>A0A1J5Q4Z3_9ZZZZ</name>
<proteinExistence type="predicted"/>
<sequence length="47" mass="5313">MTVRRLRMLMKAAGLTAVTASVLAWVFLAYLSPNHLIDWLVMNSFCT</sequence>
<dbReference type="AlphaFoldDB" id="A0A1J5Q4Z3"/>
<keyword evidence="1" id="KW-1133">Transmembrane helix</keyword>
<evidence type="ECO:0000256" key="1">
    <source>
        <dbReference type="SAM" id="Phobius"/>
    </source>
</evidence>
<keyword evidence="1" id="KW-0812">Transmembrane</keyword>
<dbReference type="EMBL" id="MLJW01003936">
    <property type="protein sequence ID" value="OIQ70973.1"/>
    <property type="molecule type" value="Genomic_DNA"/>
</dbReference>
<protein>
    <submittedName>
        <fullName evidence="2">Uncharacterized protein</fullName>
    </submittedName>
</protein>
<reference evidence="2" key="1">
    <citation type="submission" date="2016-10" db="EMBL/GenBank/DDBJ databases">
        <title>Sequence of Gallionella enrichment culture.</title>
        <authorList>
            <person name="Poehlein A."/>
            <person name="Muehling M."/>
            <person name="Daniel R."/>
        </authorList>
    </citation>
    <scope>NUCLEOTIDE SEQUENCE</scope>
</reference>
<accession>A0A1J5Q4Z3</accession>
<comment type="caution">
    <text evidence="2">The sequence shown here is derived from an EMBL/GenBank/DDBJ whole genome shotgun (WGS) entry which is preliminary data.</text>
</comment>
<keyword evidence="1" id="KW-0472">Membrane</keyword>
<evidence type="ECO:0000313" key="2">
    <source>
        <dbReference type="EMBL" id="OIQ70973.1"/>
    </source>
</evidence>
<feature type="transmembrane region" description="Helical" evidence="1">
    <location>
        <begin position="12"/>
        <end position="32"/>
    </location>
</feature>
<organism evidence="2">
    <name type="scientific">mine drainage metagenome</name>
    <dbReference type="NCBI Taxonomy" id="410659"/>
    <lineage>
        <taxon>unclassified sequences</taxon>
        <taxon>metagenomes</taxon>
        <taxon>ecological metagenomes</taxon>
    </lineage>
</organism>
<gene>
    <name evidence="2" type="ORF">GALL_474120</name>
</gene>